<evidence type="ECO:0000313" key="10">
    <source>
        <dbReference type="Proteomes" id="UP001596118"/>
    </source>
</evidence>
<dbReference type="InterPro" id="IPR001915">
    <property type="entry name" value="Peptidase_M48"/>
</dbReference>
<keyword evidence="10" id="KW-1185">Reference proteome</keyword>
<name>A0ABD5R493_9EURY</name>
<keyword evidence="3 6" id="KW-0378">Hydrolase</keyword>
<sequence length="96" mass="9807">MPRDGSSGSPPTDAATSRDSGSPARRGRWPPGRVTSLDDTAELEAVLAHELAHATNRDATVMAVVSLPVVPANGLGSRLADVESPGWAAIVVDPPA</sequence>
<dbReference type="GO" id="GO:0006508">
    <property type="term" value="P:proteolysis"/>
    <property type="evidence" value="ECO:0007669"/>
    <property type="project" value="UniProtKB-KW"/>
</dbReference>
<reference evidence="9 10" key="1">
    <citation type="journal article" date="2019" name="Int. J. Syst. Evol. Microbiol.">
        <title>The Global Catalogue of Microorganisms (GCM) 10K type strain sequencing project: providing services to taxonomists for standard genome sequencing and annotation.</title>
        <authorList>
            <consortium name="The Broad Institute Genomics Platform"/>
            <consortium name="The Broad Institute Genome Sequencing Center for Infectious Disease"/>
            <person name="Wu L."/>
            <person name="Ma J."/>
        </authorList>
    </citation>
    <scope>NUCLEOTIDE SEQUENCE [LARGE SCALE GENOMIC DNA]</scope>
    <source>
        <strain evidence="9 10">CGMCC 1.12124</strain>
    </source>
</reference>
<keyword evidence="2" id="KW-0479">Metal-binding</keyword>
<keyword evidence="5 6" id="KW-0482">Metalloprotease</keyword>
<dbReference type="RefSeq" id="WP_379787646.1">
    <property type="nucleotide sequence ID" value="NZ_JBHSKY010000015.1"/>
</dbReference>
<evidence type="ECO:0000313" key="9">
    <source>
        <dbReference type="EMBL" id="MFC5279729.1"/>
    </source>
</evidence>
<dbReference type="GO" id="GO:0008237">
    <property type="term" value="F:metallopeptidase activity"/>
    <property type="evidence" value="ECO:0007669"/>
    <property type="project" value="UniProtKB-KW"/>
</dbReference>
<feature type="domain" description="Peptidase M48" evidence="8">
    <location>
        <begin position="36"/>
        <end position="65"/>
    </location>
</feature>
<evidence type="ECO:0000256" key="5">
    <source>
        <dbReference type="ARBA" id="ARBA00023049"/>
    </source>
</evidence>
<dbReference type="Pfam" id="PF01435">
    <property type="entry name" value="Peptidase_M48"/>
    <property type="match status" value="1"/>
</dbReference>
<evidence type="ECO:0000256" key="7">
    <source>
        <dbReference type="SAM" id="MobiDB-lite"/>
    </source>
</evidence>
<feature type="region of interest" description="Disordered" evidence="7">
    <location>
        <begin position="1"/>
        <end position="35"/>
    </location>
</feature>
<comment type="similarity">
    <text evidence="6">Belongs to the peptidase M48 family.</text>
</comment>
<evidence type="ECO:0000256" key="4">
    <source>
        <dbReference type="ARBA" id="ARBA00022833"/>
    </source>
</evidence>
<dbReference type="EMBL" id="JBHSKY010000015">
    <property type="protein sequence ID" value="MFC5279729.1"/>
    <property type="molecule type" value="Genomic_DNA"/>
</dbReference>
<dbReference type="GO" id="GO:0046872">
    <property type="term" value="F:metal ion binding"/>
    <property type="evidence" value="ECO:0007669"/>
    <property type="project" value="UniProtKB-KW"/>
</dbReference>
<protein>
    <submittedName>
        <fullName evidence="9">M48 family metalloprotease</fullName>
        <ecNumber evidence="9">3.4.24.-</ecNumber>
    </submittedName>
</protein>
<dbReference type="Gene3D" id="3.30.2010.10">
    <property type="entry name" value="Metalloproteases ('zincins'), catalytic domain"/>
    <property type="match status" value="1"/>
</dbReference>
<dbReference type="AlphaFoldDB" id="A0ABD5R493"/>
<evidence type="ECO:0000256" key="6">
    <source>
        <dbReference type="RuleBase" id="RU003983"/>
    </source>
</evidence>
<organism evidence="9 10">
    <name type="scientific">Halorubrum rubrum</name>
    <dbReference type="NCBI Taxonomy" id="1126240"/>
    <lineage>
        <taxon>Archaea</taxon>
        <taxon>Methanobacteriati</taxon>
        <taxon>Methanobacteriota</taxon>
        <taxon>Stenosarchaea group</taxon>
        <taxon>Halobacteria</taxon>
        <taxon>Halobacteriales</taxon>
        <taxon>Haloferacaceae</taxon>
        <taxon>Halorubrum</taxon>
    </lineage>
</organism>
<proteinExistence type="inferred from homology"/>
<dbReference type="Proteomes" id="UP001596118">
    <property type="component" value="Unassembled WGS sequence"/>
</dbReference>
<comment type="cofactor">
    <cofactor evidence="6">
        <name>Zn(2+)</name>
        <dbReference type="ChEBI" id="CHEBI:29105"/>
    </cofactor>
    <text evidence="6">Binds 1 zinc ion per subunit.</text>
</comment>
<dbReference type="EC" id="3.4.24.-" evidence="9"/>
<keyword evidence="4 6" id="KW-0862">Zinc</keyword>
<accession>A0ABD5R493</accession>
<gene>
    <name evidence="9" type="ORF">ACFPM1_13315</name>
</gene>
<evidence type="ECO:0000259" key="8">
    <source>
        <dbReference type="Pfam" id="PF01435"/>
    </source>
</evidence>
<evidence type="ECO:0000256" key="2">
    <source>
        <dbReference type="ARBA" id="ARBA00022723"/>
    </source>
</evidence>
<keyword evidence="1 6" id="KW-0645">Protease</keyword>
<comment type="caution">
    <text evidence="9">The sequence shown here is derived from an EMBL/GenBank/DDBJ whole genome shotgun (WGS) entry which is preliminary data.</text>
</comment>
<feature type="compositionally biased region" description="Polar residues" evidence="7">
    <location>
        <begin position="1"/>
        <end position="20"/>
    </location>
</feature>
<evidence type="ECO:0000256" key="3">
    <source>
        <dbReference type="ARBA" id="ARBA00022801"/>
    </source>
</evidence>
<evidence type="ECO:0000256" key="1">
    <source>
        <dbReference type="ARBA" id="ARBA00022670"/>
    </source>
</evidence>